<evidence type="ECO:0000256" key="6">
    <source>
        <dbReference type="ARBA" id="ARBA00023136"/>
    </source>
</evidence>
<feature type="transmembrane region" description="Helical" evidence="8">
    <location>
        <begin position="479"/>
        <end position="499"/>
    </location>
</feature>
<dbReference type="EMBL" id="CR382133">
    <property type="protein sequence ID" value="CAG84843.1"/>
    <property type="molecule type" value="Genomic_DNA"/>
</dbReference>
<dbReference type="PROSITE" id="PS00216">
    <property type="entry name" value="SUGAR_TRANSPORT_1"/>
    <property type="match status" value="1"/>
</dbReference>
<dbReference type="OMA" id="LGMDMIK"/>
<dbReference type="Gene3D" id="1.20.1250.20">
    <property type="entry name" value="MFS general substrate transporter like domains"/>
    <property type="match status" value="1"/>
</dbReference>
<evidence type="ECO:0000256" key="7">
    <source>
        <dbReference type="RuleBase" id="RU003346"/>
    </source>
</evidence>
<dbReference type="AlphaFoldDB" id="Q6BY51"/>
<dbReference type="Pfam" id="PF00083">
    <property type="entry name" value="Sugar_tr"/>
    <property type="match status" value="1"/>
</dbReference>
<dbReference type="VEuPathDB" id="FungiDB:DEHA2A12364g"/>
<comment type="similarity">
    <text evidence="2 7">Belongs to the major facilitator superfamily. Sugar transporter (TC 2.A.1.1) family.</text>
</comment>
<dbReference type="InterPro" id="IPR020846">
    <property type="entry name" value="MFS_dom"/>
</dbReference>
<feature type="transmembrane region" description="Helical" evidence="8">
    <location>
        <begin position="98"/>
        <end position="118"/>
    </location>
</feature>
<keyword evidence="6 8" id="KW-0472">Membrane</keyword>
<dbReference type="InParanoid" id="Q6BY51"/>
<dbReference type="GeneID" id="2899509"/>
<evidence type="ECO:0000256" key="4">
    <source>
        <dbReference type="ARBA" id="ARBA00022692"/>
    </source>
</evidence>
<dbReference type="RefSeq" id="XP_456868.1">
    <property type="nucleotide sequence ID" value="XM_456868.1"/>
</dbReference>
<sequence>MSTVSPEKSISSKIQPLDSKNEKHYVQDHIIQIEDSKTYTYLGFKGQTLHNMISFLAGMGFLLFGYDQGVMGSLLTLPAFRNTFESIDTIKYPEHATFQGFVIAVYEIGCLAGAVSTMYLGDMLGRRKTILIGCCIMIVGAVIQCSSFSVGQLIAGRIITGIGNGMNTSTVPIWQSECAKSEKRGKLVMIQGALITGGICISYWIDFGFFFIKNSSVSWRFPIGFQIFFPLFILPLIMYLPESPRWLLKAGKLDEAAKVFSALDDIPVNDPTIVYEVREIENSLQKERHEGEQKSNLLLLFAQGDTKNFHRTCLAVWSQIMQQITGINLITYYAGTVFEKYIGLNPLNARILAACNGTEYFMVSWVAFYTIERVGRRKLMLFGAAGQAMSMAVLTGATWAASPEHNDSGAAAIVAAVFLFVFNSFFAIGWLGMTWLYPAEITPLNIRAASNGLSTAANWSFNFMVVMITPVAFESIDSYTYTIFAVINLLMIPVVYFFYPETAGRSLEEMDNVFELSNPYTPWDVVKIARELPYESQTRDRDIEKVNIQHIG</sequence>
<dbReference type="OrthoDB" id="6133115at2759"/>
<dbReference type="NCBIfam" id="TIGR00879">
    <property type="entry name" value="SP"/>
    <property type="match status" value="1"/>
</dbReference>
<dbReference type="PANTHER" id="PTHR48022">
    <property type="entry name" value="PLASTIDIC GLUCOSE TRANSPORTER 4"/>
    <property type="match status" value="1"/>
</dbReference>
<feature type="transmembrane region" description="Helical" evidence="8">
    <location>
        <begin position="130"/>
        <end position="150"/>
    </location>
</feature>
<feature type="transmembrane region" description="Helical" evidence="8">
    <location>
        <begin position="456"/>
        <end position="473"/>
    </location>
</feature>
<reference evidence="10 11" key="1">
    <citation type="journal article" date="2004" name="Nature">
        <title>Genome evolution in yeasts.</title>
        <authorList>
            <consortium name="Genolevures"/>
            <person name="Dujon B."/>
            <person name="Sherman D."/>
            <person name="Fischer G."/>
            <person name="Durrens P."/>
            <person name="Casaregola S."/>
            <person name="Lafontaine I."/>
            <person name="de Montigny J."/>
            <person name="Marck C."/>
            <person name="Neuveglise C."/>
            <person name="Talla E."/>
            <person name="Goffard N."/>
            <person name="Frangeul L."/>
            <person name="Aigle M."/>
            <person name="Anthouard V."/>
            <person name="Babour A."/>
            <person name="Barbe V."/>
            <person name="Barnay S."/>
            <person name="Blanchin S."/>
            <person name="Beckerich J.M."/>
            <person name="Beyne E."/>
            <person name="Bleykasten C."/>
            <person name="Boisrame A."/>
            <person name="Boyer J."/>
            <person name="Cattolico L."/>
            <person name="Confanioleri F."/>
            <person name="de Daruvar A."/>
            <person name="Despons L."/>
            <person name="Fabre E."/>
            <person name="Fairhead C."/>
            <person name="Ferry-Dumazet H."/>
            <person name="Groppi A."/>
            <person name="Hantraye F."/>
            <person name="Hennequin C."/>
            <person name="Jauniaux N."/>
            <person name="Joyet P."/>
            <person name="Kachouri R."/>
            <person name="Kerrest A."/>
            <person name="Koszul R."/>
            <person name="Lemaire M."/>
            <person name="Lesur I."/>
            <person name="Ma L."/>
            <person name="Muller H."/>
            <person name="Nicaud J.M."/>
            <person name="Nikolski M."/>
            <person name="Oztas S."/>
            <person name="Ozier-Kalogeropoulos O."/>
            <person name="Pellenz S."/>
            <person name="Potier S."/>
            <person name="Richard G.F."/>
            <person name="Straub M.L."/>
            <person name="Suleau A."/>
            <person name="Swennene D."/>
            <person name="Tekaia F."/>
            <person name="Wesolowski-Louvel M."/>
            <person name="Westhof E."/>
            <person name="Wirth B."/>
            <person name="Zeniou-Meyer M."/>
            <person name="Zivanovic I."/>
            <person name="Bolotin-Fukuhara M."/>
            <person name="Thierry A."/>
            <person name="Bouchier C."/>
            <person name="Caudron B."/>
            <person name="Scarpelli C."/>
            <person name="Gaillardin C."/>
            <person name="Weissenbach J."/>
            <person name="Wincker P."/>
            <person name="Souciet J.L."/>
        </authorList>
    </citation>
    <scope>NUCLEOTIDE SEQUENCE [LARGE SCALE GENOMIC DNA]</scope>
    <source>
        <strain evidence="11">ATCC 36239 / CBS 767 / BCRC 21394 / JCM 1990 / NBRC 0083 / IGC 2968</strain>
    </source>
</reference>
<dbReference type="InterPro" id="IPR036259">
    <property type="entry name" value="MFS_trans_sf"/>
</dbReference>
<keyword evidence="11" id="KW-1185">Reference proteome</keyword>
<evidence type="ECO:0000256" key="8">
    <source>
        <dbReference type="SAM" id="Phobius"/>
    </source>
</evidence>
<dbReference type="SUPFAM" id="SSF103473">
    <property type="entry name" value="MFS general substrate transporter"/>
    <property type="match status" value="1"/>
</dbReference>
<evidence type="ECO:0000256" key="1">
    <source>
        <dbReference type="ARBA" id="ARBA00004141"/>
    </source>
</evidence>
<organism evidence="10 11">
    <name type="scientific">Debaryomyces hansenii (strain ATCC 36239 / CBS 767 / BCRC 21394 / JCM 1990 / NBRC 0083 / IGC 2968)</name>
    <name type="common">Yeast</name>
    <name type="synonym">Torulaspora hansenii</name>
    <dbReference type="NCBI Taxonomy" id="284592"/>
    <lineage>
        <taxon>Eukaryota</taxon>
        <taxon>Fungi</taxon>
        <taxon>Dikarya</taxon>
        <taxon>Ascomycota</taxon>
        <taxon>Saccharomycotina</taxon>
        <taxon>Pichiomycetes</taxon>
        <taxon>Debaryomycetaceae</taxon>
        <taxon>Debaryomyces</taxon>
    </lineage>
</organism>
<dbReference type="KEGG" id="dha:DEHA2A12364g"/>
<dbReference type="FunFam" id="1.20.1250.20:FF:000061">
    <property type="entry name" value="MFS sugar transporter"/>
    <property type="match status" value="1"/>
</dbReference>
<dbReference type="InterPro" id="IPR005828">
    <property type="entry name" value="MFS_sugar_transport-like"/>
</dbReference>
<keyword evidence="5 8" id="KW-1133">Transmembrane helix</keyword>
<feature type="domain" description="Major facilitator superfamily (MFS) profile" evidence="9">
    <location>
        <begin position="53"/>
        <end position="503"/>
    </location>
</feature>
<protein>
    <submittedName>
        <fullName evidence="10">DEHA2A12364p</fullName>
    </submittedName>
</protein>
<feature type="transmembrane region" description="Helical" evidence="8">
    <location>
        <begin position="413"/>
        <end position="436"/>
    </location>
</feature>
<dbReference type="HOGENOM" id="CLU_001265_30_3_1"/>
<feature type="transmembrane region" description="Helical" evidence="8">
    <location>
        <begin position="217"/>
        <end position="240"/>
    </location>
</feature>
<dbReference type="InterPro" id="IPR005829">
    <property type="entry name" value="Sugar_transporter_CS"/>
</dbReference>
<keyword evidence="3 7" id="KW-0813">Transport</keyword>
<dbReference type="InterPro" id="IPR003663">
    <property type="entry name" value="Sugar/inositol_transpt"/>
</dbReference>
<gene>
    <name evidence="10" type="ordered locus">DEHA2A12364g</name>
</gene>
<name>Q6BY51_DEBHA</name>
<evidence type="ECO:0000259" key="9">
    <source>
        <dbReference type="PROSITE" id="PS50850"/>
    </source>
</evidence>
<comment type="subcellular location">
    <subcellularLocation>
        <location evidence="1">Membrane</location>
        <topology evidence="1">Multi-pass membrane protein</topology>
    </subcellularLocation>
</comment>
<keyword evidence="4 8" id="KW-0812">Transmembrane</keyword>
<proteinExistence type="inferred from homology"/>
<accession>Q6BY51</accession>
<evidence type="ECO:0000256" key="5">
    <source>
        <dbReference type="ARBA" id="ARBA00022989"/>
    </source>
</evidence>
<evidence type="ECO:0000256" key="3">
    <source>
        <dbReference type="ARBA" id="ARBA00022448"/>
    </source>
</evidence>
<feature type="transmembrane region" description="Helical" evidence="8">
    <location>
        <begin position="187"/>
        <end position="205"/>
    </location>
</feature>
<evidence type="ECO:0000313" key="10">
    <source>
        <dbReference type="EMBL" id="CAG84843.1"/>
    </source>
</evidence>
<evidence type="ECO:0000313" key="11">
    <source>
        <dbReference type="Proteomes" id="UP000000599"/>
    </source>
</evidence>
<dbReference type="PANTHER" id="PTHR48022:SF68">
    <property type="entry name" value="MAJOR FACILITATOR SUPERFAMILY (MFS) PROFILE DOMAIN-CONTAINING PROTEIN-RELATED"/>
    <property type="match status" value="1"/>
</dbReference>
<evidence type="ECO:0000256" key="2">
    <source>
        <dbReference type="ARBA" id="ARBA00010992"/>
    </source>
</evidence>
<dbReference type="GO" id="GO:0005351">
    <property type="term" value="F:carbohydrate:proton symporter activity"/>
    <property type="evidence" value="ECO:0007669"/>
    <property type="project" value="TreeGrafter"/>
</dbReference>
<dbReference type="PROSITE" id="PS50850">
    <property type="entry name" value="MFS"/>
    <property type="match status" value="1"/>
</dbReference>
<dbReference type="eggNOG" id="KOG0254">
    <property type="taxonomic scope" value="Eukaryota"/>
</dbReference>
<dbReference type="Proteomes" id="UP000000599">
    <property type="component" value="Chromosome A"/>
</dbReference>
<dbReference type="InterPro" id="IPR050360">
    <property type="entry name" value="MFS_Sugar_Transporters"/>
</dbReference>
<dbReference type="PRINTS" id="PR00171">
    <property type="entry name" value="SUGRTRNSPORT"/>
</dbReference>
<feature type="transmembrane region" description="Helical" evidence="8">
    <location>
        <begin position="52"/>
        <end position="77"/>
    </location>
</feature>
<dbReference type="GO" id="GO:0016020">
    <property type="term" value="C:membrane"/>
    <property type="evidence" value="ECO:0007669"/>
    <property type="project" value="UniProtKB-SubCell"/>
</dbReference>
<feature type="transmembrane region" description="Helical" evidence="8">
    <location>
        <begin position="379"/>
        <end position="401"/>
    </location>
</feature>